<feature type="signal peptide" evidence="1">
    <location>
        <begin position="1"/>
        <end position="21"/>
    </location>
</feature>
<dbReference type="AlphaFoldDB" id="A0A2M4BZD6"/>
<protein>
    <submittedName>
        <fullName evidence="2">Putative secreted protein</fullName>
    </submittedName>
</protein>
<reference evidence="2" key="1">
    <citation type="submission" date="2018-01" db="EMBL/GenBank/DDBJ databases">
        <title>An insight into the sialome of Amazonian anophelines.</title>
        <authorList>
            <person name="Ribeiro J.M."/>
            <person name="Scarpassa V."/>
            <person name="Calvo E."/>
        </authorList>
    </citation>
    <scope>NUCLEOTIDE SEQUENCE</scope>
    <source>
        <tissue evidence="2">Salivary glands</tissue>
    </source>
</reference>
<name>A0A2M4BZD6_9DIPT</name>
<sequence>MQRQRMYHLLTLLQLSFGTLHKPGLRAGGIVIAGPRETPAKLRNLAGRFIDRDDIAGLDLLLDEALDDLVAQIVVRLHVRGFHRHLAHLLTRTRRRPIDLYLHHLALDDFRFLLDAQSDAFAECLRERFGFVHLQRVNLRAGHTGEWCFVAKGLCHADGDGRFTRARFTGQQNTATGYFAFPDHLHHDAGRTAGLLLAHHTLGNGPCLQHIVQP</sequence>
<evidence type="ECO:0000313" key="2">
    <source>
        <dbReference type="EMBL" id="MBW58440.1"/>
    </source>
</evidence>
<organism evidence="2">
    <name type="scientific">Anopheles marajoara</name>
    <dbReference type="NCBI Taxonomy" id="58244"/>
    <lineage>
        <taxon>Eukaryota</taxon>
        <taxon>Metazoa</taxon>
        <taxon>Ecdysozoa</taxon>
        <taxon>Arthropoda</taxon>
        <taxon>Hexapoda</taxon>
        <taxon>Insecta</taxon>
        <taxon>Pterygota</taxon>
        <taxon>Neoptera</taxon>
        <taxon>Endopterygota</taxon>
        <taxon>Diptera</taxon>
        <taxon>Nematocera</taxon>
        <taxon>Culicoidea</taxon>
        <taxon>Culicidae</taxon>
        <taxon>Anophelinae</taxon>
        <taxon>Anopheles</taxon>
    </lineage>
</organism>
<proteinExistence type="predicted"/>
<accession>A0A2M4BZD6</accession>
<feature type="chain" id="PRO_5014863109" evidence="1">
    <location>
        <begin position="22"/>
        <end position="214"/>
    </location>
</feature>
<evidence type="ECO:0000256" key="1">
    <source>
        <dbReference type="SAM" id="SignalP"/>
    </source>
</evidence>
<keyword evidence="1" id="KW-0732">Signal</keyword>
<dbReference type="EMBL" id="GGFJ01009299">
    <property type="protein sequence ID" value="MBW58440.1"/>
    <property type="molecule type" value="Transcribed_RNA"/>
</dbReference>